<organism evidence="1 2">
    <name type="scientific">Nemania bipapillata</name>
    <dbReference type="NCBI Taxonomy" id="110536"/>
    <lineage>
        <taxon>Eukaryota</taxon>
        <taxon>Fungi</taxon>
        <taxon>Dikarya</taxon>
        <taxon>Ascomycota</taxon>
        <taxon>Pezizomycotina</taxon>
        <taxon>Sordariomycetes</taxon>
        <taxon>Xylariomycetidae</taxon>
        <taxon>Xylariales</taxon>
        <taxon>Xylariaceae</taxon>
        <taxon>Nemania</taxon>
    </lineage>
</organism>
<dbReference type="EMBL" id="JAPESX010000024">
    <property type="protein sequence ID" value="KAJ8123941.1"/>
    <property type="molecule type" value="Genomic_DNA"/>
</dbReference>
<keyword evidence="2" id="KW-1185">Reference proteome</keyword>
<accession>A0ACC2J919</accession>
<protein>
    <submittedName>
        <fullName evidence="1">Uncharacterized protein</fullName>
    </submittedName>
</protein>
<reference evidence="1" key="1">
    <citation type="submission" date="2022-11" db="EMBL/GenBank/DDBJ databases">
        <title>Genome Sequence of Nemania bipapillata.</title>
        <authorList>
            <person name="Buettner E."/>
        </authorList>
    </citation>
    <scope>NUCLEOTIDE SEQUENCE</scope>
    <source>
        <strain evidence="1">CP14</strain>
    </source>
</reference>
<gene>
    <name evidence="1" type="ORF">ONZ43_g230</name>
</gene>
<comment type="caution">
    <text evidence="1">The sequence shown here is derived from an EMBL/GenBank/DDBJ whole genome shotgun (WGS) entry which is preliminary data.</text>
</comment>
<evidence type="ECO:0000313" key="2">
    <source>
        <dbReference type="Proteomes" id="UP001153334"/>
    </source>
</evidence>
<name>A0ACC2J919_9PEZI</name>
<sequence length="672" mass="77100">MATYPYRSLNLPNELRILTLFPGERSDPVICRLSHLDLTTFEPFEALSYCWEKSVVHSRDLDEKIISISTEESPGSPGEPALICARDTLGMHGMEYIYIGFGGALPGGTISCDGHDMPVGGELLRALQCLRDAKEPLRIWIDALCIHQQDIVERNKHVKMMTSIYQNASRVRVWVGDVVGLEPPLFKVLDDLDEIVIDLKEKLERSRSIEDRQRCFMSHPKWYSVDWYTLAQFLDRAWFERVWVVQEVANAKEVVFQTGQHCRIAWDAFCNHIINLAKCRLTEQVSHPSALANLVTMTDIRQRVQAGRKGSEASIPSLLSKMRNFKSTLPSDKIYGVLSILDPDISIDVDYAQPAETLFTNLAIRHLQSGNLDLLNYCGEPHHPTTLDLPSWVPDWTRPKWTSPFSERGLKYRAAGSTKPHFSIDASSKTLRVRGRLLDAVAIVNNAAEIPMAQYEPYDRLAMDGDLDARARTKMMYKRAQRKLRDVDENMVLLAWPWPRDFGWAKYENLWRTYMCNRLPDNEVPSEIYGLGWEDHMEWKFENTAYEEDTEDTGPYHKLIMKLFLDEEAVRKRSAFKQLFSGLWSNRVSRANRSWCYNRRFFISEEERYGWAVDGTRPGDKVAIINGCDFPFLLREAPDGGTYKIVGDCYIHGLMEGEALGDGYTEIELLIS</sequence>
<dbReference type="Proteomes" id="UP001153334">
    <property type="component" value="Unassembled WGS sequence"/>
</dbReference>
<proteinExistence type="predicted"/>
<evidence type="ECO:0000313" key="1">
    <source>
        <dbReference type="EMBL" id="KAJ8123941.1"/>
    </source>
</evidence>